<sequence length="161" mass="18121">MSQTSLNDVLHQLMHVYRRQLRLGIQRYQLDLPVTHIRVLKGIGRTSECTAHKIVQHLGQDKARVTRVLNELLTAGLIIKTENPQDRRSLFLALTEAGHDMLKEIEALEDETAQRMAGDLSDEEVATFMKTASAMIHNTSECEARDAEQLEGVCQRSAQDG</sequence>
<dbReference type="EMBL" id="JASCSA010000017">
    <property type="protein sequence ID" value="MDI5885820.1"/>
    <property type="molecule type" value="Genomic_DNA"/>
</dbReference>
<evidence type="ECO:0000256" key="1">
    <source>
        <dbReference type="ARBA" id="ARBA00023015"/>
    </source>
</evidence>
<protein>
    <submittedName>
        <fullName evidence="5">MarR family transcriptional regulator</fullName>
    </submittedName>
</protein>
<evidence type="ECO:0000259" key="4">
    <source>
        <dbReference type="PROSITE" id="PS50995"/>
    </source>
</evidence>
<keyword evidence="6" id="KW-1185">Reference proteome</keyword>
<dbReference type="PANTHER" id="PTHR42756:SF1">
    <property type="entry name" value="TRANSCRIPTIONAL REPRESSOR OF EMRAB OPERON"/>
    <property type="match status" value="1"/>
</dbReference>
<dbReference type="InterPro" id="IPR036388">
    <property type="entry name" value="WH-like_DNA-bd_sf"/>
</dbReference>
<reference evidence="5 6" key="1">
    <citation type="submission" date="2023-04" db="EMBL/GenBank/DDBJ databases">
        <authorList>
            <person name="Otstavnykh N."/>
            <person name="Seitkalieva A."/>
            <person name="Bystritskaya E."/>
        </authorList>
    </citation>
    <scope>NUCLEOTIDE SEQUENCE [LARGE SCALE GENOMIC DNA]</scope>
    <source>
        <strain evidence="5 6">NRIC 0815</strain>
    </source>
</reference>
<evidence type="ECO:0000256" key="3">
    <source>
        <dbReference type="ARBA" id="ARBA00023163"/>
    </source>
</evidence>
<proteinExistence type="predicted"/>
<dbReference type="Gene3D" id="1.10.10.10">
    <property type="entry name" value="Winged helix-like DNA-binding domain superfamily/Winged helix DNA-binding domain"/>
    <property type="match status" value="1"/>
</dbReference>
<feature type="domain" description="HTH marR-type" evidence="4">
    <location>
        <begin position="3"/>
        <end position="137"/>
    </location>
</feature>
<dbReference type="GeneID" id="97326759"/>
<dbReference type="InterPro" id="IPR000835">
    <property type="entry name" value="HTH_MarR-typ"/>
</dbReference>
<organism evidence="5 6">
    <name type="scientific">Cobetia amphilecti</name>
    <dbReference type="NCBI Taxonomy" id="1055104"/>
    <lineage>
        <taxon>Bacteria</taxon>
        <taxon>Pseudomonadati</taxon>
        <taxon>Pseudomonadota</taxon>
        <taxon>Gammaproteobacteria</taxon>
        <taxon>Oceanospirillales</taxon>
        <taxon>Halomonadaceae</taxon>
        <taxon>Cobetia</taxon>
    </lineage>
</organism>
<dbReference type="Pfam" id="PF12802">
    <property type="entry name" value="MarR_2"/>
    <property type="match status" value="1"/>
</dbReference>
<keyword evidence="1" id="KW-0805">Transcription regulation</keyword>
<gene>
    <name evidence="5" type="ORF">QLT01_15855</name>
</gene>
<dbReference type="RefSeq" id="WP_284727438.1">
    <property type="nucleotide sequence ID" value="NZ_CP136695.1"/>
</dbReference>
<name>A0ABT6USY3_9GAMM</name>
<dbReference type="PANTHER" id="PTHR42756">
    <property type="entry name" value="TRANSCRIPTIONAL REGULATOR, MARR"/>
    <property type="match status" value="1"/>
</dbReference>
<comment type="caution">
    <text evidence="5">The sequence shown here is derived from an EMBL/GenBank/DDBJ whole genome shotgun (WGS) entry which is preliminary data.</text>
</comment>
<dbReference type="SUPFAM" id="SSF46785">
    <property type="entry name" value="Winged helix' DNA-binding domain"/>
    <property type="match status" value="1"/>
</dbReference>
<dbReference type="Proteomes" id="UP001229025">
    <property type="component" value="Unassembled WGS sequence"/>
</dbReference>
<keyword evidence="3" id="KW-0804">Transcription</keyword>
<dbReference type="PROSITE" id="PS50995">
    <property type="entry name" value="HTH_MARR_2"/>
    <property type="match status" value="1"/>
</dbReference>
<accession>A0ABT6USY3</accession>
<dbReference type="SMART" id="SM00347">
    <property type="entry name" value="HTH_MARR"/>
    <property type="match status" value="1"/>
</dbReference>
<evidence type="ECO:0000313" key="5">
    <source>
        <dbReference type="EMBL" id="MDI5885820.1"/>
    </source>
</evidence>
<evidence type="ECO:0000256" key="2">
    <source>
        <dbReference type="ARBA" id="ARBA00023125"/>
    </source>
</evidence>
<reference evidence="6" key="2">
    <citation type="submission" date="2023-07" db="EMBL/GenBank/DDBJ databases">
        <title>Genome-based characterization of strain KMM 296 and proposal for reclassification of Cobetia litoralis and Cobetia pacifica, and emended description of the species Cobetia amphilecti and Cobetia marina.</title>
        <authorList>
            <person name="Balabanova L."/>
            <person name="Nedashkovskaya O."/>
        </authorList>
    </citation>
    <scope>NUCLEOTIDE SEQUENCE [LARGE SCALE GENOMIC DNA]</scope>
    <source>
        <strain evidence="6">NRIC 0815</strain>
    </source>
</reference>
<dbReference type="InterPro" id="IPR036390">
    <property type="entry name" value="WH_DNA-bd_sf"/>
</dbReference>
<evidence type="ECO:0000313" key="6">
    <source>
        <dbReference type="Proteomes" id="UP001229025"/>
    </source>
</evidence>
<keyword evidence="2" id="KW-0238">DNA-binding</keyword>